<dbReference type="CDD" id="cd20557">
    <property type="entry name" value="CYCLIN_ScPCL1-like"/>
    <property type="match status" value="1"/>
</dbReference>
<dbReference type="SUPFAM" id="SSF47954">
    <property type="entry name" value="Cyclin-like"/>
    <property type="match status" value="1"/>
</dbReference>
<dbReference type="GO" id="GO:0019901">
    <property type="term" value="F:protein kinase binding"/>
    <property type="evidence" value="ECO:0007669"/>
    <property type="project" value="InterPro"/>
</dbReference>
<sequence>MHSLKLPSCLDPEDGDLSEFAAQITCLFWFEAPQTLRAAEAVHEQSSILPVPRLAAEAIPSPQFTKWVETVLRTTQVTQNVVLLALMFIYRLKMTNPTVRGRAGSEYRLLTVALMLGNKFLDDNTYTNKTWAEVSGISVQEIHVMEVEFLSNMRYSLLASKEEWEQWLVKLAGYWEYCKRAKEPMTKTHQSLPLELPSPTHRPGFTSPLASPTEHTQPAIYMQPTPPSVRSVLAANRLSHPSRTYCDHYQRRFPIGFVCQSQV</sequence>
<dbReference type="GO" id="GO:0016538">
    <property type="term" value="F:cyclin-dependent protein serine/threonine kinase regulator activity"/>
    <property type="evidence" value="ECO:0007669"/>
    <property type="project" value="TreeGrafter"/>
</dbReference>
<name>A0AA38VTS6_9PEZI</name>
<proteinExistence type="predicted"/>
<dbReference type="Proteomes" id="UP001174694">
    <property type="component" value="Unassembled WGS sequence"/>
</dbReference>
<accession>A0AA38VTS6</accession>
<organism evidence="2 3">
    <name type="scientific">Pleurostoma richardsiae</name>
    <dbReference type="NCBI Taxonomy" id="41990"/>
    <lineage>
        <taxon>Eukaryota</taxon>
        <taxon>Fungi</taxon>
        <taxon>Dikarya</taxon>
        <taxon>Ascomycota</taxon>
        <taxon>Pezizomycotina</taxon>
        <taxon>Sordariomycetes</taxon>
        <taxon>Sordariomycetidae</taxon>
        <taxon>Calosphaeriales</taxon>
        <taxon>Pleurostomataceae</taxon>
        <taxon>Pleurostoma</taxon>
    </lineage>
</organism>
<evidence type="ECO:0000313" key="2">
    <source>
        <dbReference type="EMBL" id="KAJ9150751.1"/>
    </source>
</evidence>
<dbReference type="InterPro" id="IPR036915">
    <property type="entry name" value="Cyclin-like_sf"/>
</dbReference>
<evidence type="ECO:0000313" key="3">
    <source>
        <dbReference type="Proteomes" id="UP001174694"/>
    </source>
</evidence>
<dbReference type="InterPro" id="IPR013922">
    <property type="entry name" value="Cyclin_PHO80-like"/>
</dbReference>
<gene>
    <name evidence="2" type="ORF">NKR23_g3538</name>
</gene>
<dbReference type="EMBL" id="JANBVO010000007">
    <property type="protein sequence ID" value="KAJ9150751.1"/>
    <property type="molecule type" value="Genomic_DNA"/>
</dbReference>
<dbReference type="AlphaFoldDB" id="A0AA38VTS6"/>
<dbReference type="GO" id="GO:0000307">
    <property type="term" value="C:cyclin-dependent protein kinase holoenzyme complex"/>
    <property type="evidence" value="ECO:0007669"/>
    <property type="project" value="TreeGrafter"/>
</dbReference>
<dbReference type="PANTHER" id="PTHR15615:SF118">
    <property type="entry name" value="CYCLIN, HYPOTHETICAL (EUROFUNG)"/>
    <property type="match status" value="1"/>
</dbReference>
<protein>
    <recommendedName>
        <fullName evidence="4">Cyclin</fullName>
    </recommendedName>
</protein>
<evidence type="ECO:0000256" key="1">
    <source>
        <dbReference type="SAM" id="MobiDB-lite"/>
    </source>
</evidence>
<comment type="caution">
    <text evidence="2">The sequence shown here is derived from an EMBL/GenBank/DDBJ whole genome shotgun (WGS) entry which is preliminary data.</text>
</comment>
<keyword evidence="3" id="KW-1185">Reference proteome</keyword>
<evidence type="ECO:0008006" key="4">
    <source>
        <dbReference type="Google" id="ProtNLM"/>
    </source>
</evidence>
<feature type="region of interest" description="Disordered" evidence="1">
    <location>
        <begin position="189"/>
        <end position="222"/>
    </location>
</feature>
<dbReference type="GO" id="GO:0005634">
    <property type="term" value="C:nucleus"/>
    <property type="evidence" value="ECO:0007669"/>
    <property type="project" value="TreeGrafter"/>
</dbReference>
<reference evidence="2" key="1">
    <citation type="submission" date="2022-07" db="EMBL/GenBank/DDBJ databases">
        <title>Fungi with potential for degradation of polypropylene.</title>
        <authorList>
            <person name="Gostincar C."/>
        </authorList>
    </citation>
    <scope>NUCLEOTIDE SEQUENCE</scope>
    <source>
        <strain evidence="2">EXF-13308</strain>
    </source>
</reference>
<dbReference type="Gene3D" id="1.10.472.10">
    <property type="entry name" value="Cyclin-like"/>
    <property type="match status" value="1"/>
</dbReference>
<dbReference type="PANTHER" id="PTHR15615">
    <property type="match status" value="1"/>
</dbReference>
<dbReference type="Pfam" id="PF08613">
    <property type="entry name" value="Cyclin"/>
    <property type="match status" value="1"/>
</dbReference>